<keyword evidence="2" id="KW-1185">Reference proteome</keyword>
<name>A0ABU0YV77_9PROT</name>
<gene>
    <name evidence="1" type="ORF">Q8A70_25285</name>
</gene>
<sequence length="68" mass="7428">MEPIDISRSSKLMVDQHGIFAPQECRRRADELAAADDAEGEAVWEAIRRAAESLLENGPPQDIPGLPS</sequence>
<evidence type="ECO:0000313" key="1">
    <source>
        <dbReference type="EMBL" id="MDQ7251025.1"/>
    </source>
</evidence>
<dbReference type="Proteomes" id="UP001230156">
    <property type="component" value="Unassembled WGS sequence"/>
</dbReference>
<dbReference type="RefSeq" id="WP_379960986.1">
    <property type="nucleotide sequence ID" value="NZ_JAUYVI010000009.1"/>
</dbReference>
<evidence type="ECO:0000313" key="2">
    <source>
        <dbReference type="Proteomes" id="UP001230156"/>
    </source>
</evidence>
<accession>A0ABU0YV77</accession>
<protein>
    <submittedName>
        <fullName evidence="1">Uncharacterized protein</fullName>
    </submittedName>
</protein>
<proteinExistence type="predicted"/>
<organism evidence="1 2">
    <name type="scientific">Dongia sedimenti</name>
    <dbReference type="NCBI Taxonomy" id="3064282"/>
    <lineage>
        <taxon>Bacteria</taxon>
        <taxon>Pseudomonadati</taxon>
        <taxon>Pseudomonadota</taxon>
        <taxon>Alphaproteobacteria</taxon>
        <taxon>Rhodospirillales</taxon>
        <taxon>Dongiaceae</taxon>
        <taxon>Dongia</taxon>
    </lineage>
</organism>
<reference evidence="2" key="1">
    <citation type="submission" date="2023-08" db="EMBL/GenBank/DDBJ databases">
        <title>Rhodospirillaceae gen. nov., a novel taxon isolated from the Yangtze River Yuezi River estuary sludge.</title>
        <authorList>
            <person name="Ruan L."/>
        </authorList>
    </citation>
    <scope>NUCLEOTIDE SEQUENCE [LARGE SCALE GENOMIC DNA]</scope>
    <source>
        <strain evidence="2">R-7</strain>
    </source>
</reference>
<dbReference type="EMBL" id="JAUYVI010000009">
    <property type="protein sequence ID" value="MDQ7251025.1"/>
    <property type="molecule type" value="Genomic_DNA"/>
</dbReference>
<comment type="caution">
    <text evidence="1">The sequence shown here is derived from an EMBL/GenBank/DDBJ whole genome shotgun (WGS) entry which is preliminary data.</text>
</comment>